<reference evidence="2" key="1">
    <citation type="submission" date="2022-07" db="EMBL/GenBank/DDBJ databases">
        <title>The genome of Lyophyllum shimeji provides insight into the initial evolution of ectomycorrhizal fungal genome.</title>
        <authorList>
            <person name="Kobayashi Y."/>
            <person name="Shibata T."/>
            <person name="Hirakawa H."/>
            <person name="Shigenobu S."/>
            <person name="Nishiyama T."/>
            <person name="Yamada A."/>
            <person name="Hasebe M."/>
            <person name="Kawaguchi M."/>
        </authorList>
    </citation>
    <scope>NUCLEOTIDE SEQUENCE</scope>
    <source>
        <strain evidence="2">AT787</strain>
    </source>
</reference>
<evidence type="ECO:0000313" key="2">
    <source>
        <dbReference type="EMBL" id="GLB41495.1"/>
    </source>
</evidence>
<protein>
    <submittedName>
        <fullName evidence="2">Uncharacterized protein</fullName>
    </submittedName>
</protein>
<evidence type="ECO:0000256" key="1">
    <source>
        <dbReference type="SAM" id="MobiDB-lite"/>
    </source>
</evidence>
<dbReference type="EMBL" id="BRPK01000010">
    <property type="protein sequence ID" value="GLB41495.1"/>
    <property type="molecule type" value="Genomic_DNA"/>
</dbReference>
<dbReference type="Proteomes" id="UP001063166">
    <property type="component" value="Unassembled WGS sequence"/>
</dbReference>
<organism evidence="2 3">
    <name type="scientific">Lyophyllum shimeji</name>
    <name type="common">Hon-shimeji</name>
    <name type="synonym">Tricholoma shimeji</name>
    <dbReference type="NCBI Taxonomy" id="47721"/>
    <lineage>
        <taxon>Eukaryota</taxon>
        <taxon>Fungi</taxon>
        <taxon>Dikarya</taxon>
        <taxon>Basidiomycota</taxon>
        <taxon>Agaricomycotina</taxon>
        <taxon>Agaricomycetes</taxon>
        <taxon>Agaricomycetidae</taxon>
        <taxon>Agaricales</taxon>
        <taxon>Tricholomatineae</taxon>
        <taxon>Lyophyllaceae</taxon>
        <taxon>Lyophyllum</taxon>
    </lineage>
</organism>
<dbReference type="AlphaFoldDB" id="A0A9P3PT16"/>
<name>A0A9P3PT16_LYOSH</name>
<accession>A0A9P3PT16</accession>
<gene>
    <name evidence="2" type="ORF">LshimejAT787_1000950</name>
</gene>
<keyword evidence="3" id="KW-1185">Reference proteome</keyword>
<comment type="caution">
    <text evidence="2">The sequence shown here is derived from an EMBL/GenBank/DDBJ whole genome shotgun (WGS) entry which is preliminary data.</text>
</comment>
<feature type="region of interest" description="Disordered" evidence="1">
    <location>
        <begin position="29"/>
        <end position="77"/>
    </location>
</feature>
<sequence>MMIFACEASSPLGMTTVLRKARAPIGAGSWVQRSRSSKSTARSARKGTLRILPGYQGNGDGVPIPRNSSGVASLDKRGRPIDCHRRRLFEPSRHSVDRVPLKNTAALPAEAGA</sequence>
<feature type="region of interest" description="Disordered" evidence="1">
    <location>
        <begin position="93"/>
        <end position="113"/>
    </location>
</feature>
<evidence type="ECO:0000313" key="3">
    <source>
        <dbReference type="Proteomes" id="UP001063166"/>
    </source>
</evidence>
<feature type="compositionally biased region" description="Low complexity" evidence="1">
    <location>
        <begin position="33"/>
        <end position="42"/>
    </location>
</feature>
<proteinExistence type="predicted"/>